<dbReference type="Gene3D" id="3.40.50.2000">
    <property type="entry name" value="Glycogen Phosphorylase B"/>
    <property type="match status" value="1"/>
</dbReference>
<organism evidence="1">
    <name type="scientific">marine metagenome</name>
    <dbReference type="NCBI Taxonomy" id="408172"/>
    <lineage>
        <taxon>unclassified sequences</taxon>
        <taxon>metagenomes</taxon>
        <taxon>ecological metagenomes</taxon>
    </lineage>
</organism>
<proteinExistence type="predicted"/>
<sequence length="110" mass="12078">MTVKTNSAPKPPKRILIARGGAIGDFILTLPVFQALKASFPQATLGCLSPIGCGEIAQTAGLADELHDLDDRCWASFFVRDGQLNESACEWISSFDCIISFLYDPEEIWR</sequence>
<evidence type="ECO:0000313" key="1">
    <source>
        <dbReference type="EMBL" id="SVD08557.1"/>
    </source>
</evidence>
<gene>
    <name evidence="1" type="ORF">METZ01_LOCUS361411</name>
</gene>
<dbReference type="SUPFAM" id="SSF53756">
    <property type="entry name" value="UDP-Glycosyltransferase/glycogen phosphorylase"/>
    <property type="match status" value="1"/>
</dbReference>
<reference evidence="1" key="1">
    <citation type="submission" date="2018-05" db="EMBL/GenBank/DDBJ databases">
        <authorList>
            <person name="Lanie J.A."/>
            <person name="Ng W.-L."/>
            <person name="Kazmierczak K.M."/>
            <person name="Andrzejewski T.M."/>
            <person name="Davidsen T.M."/>
            <person name="Wayne K.J."/>
            <person name="Tettelin H."/>
            <person name="Glass J.I."/>
            <person name="Rusch D."/>
            <person name="Podicherti R."/>
            <person name="Tsui H.-C.T."/>
            <person name="Winkler M.E."/>
        </authorList>
    </citation>
    <scope>NUCLEOTIDE SEQUENCE</scope>
</reference>
<name>A0A382SH88_9ZZZZ</name>
<dbReference type="AlphaFoldDB" id="A0A382SH88"/>
<accession>A0A382SH88</accession>
<protein>
    <submittedName>
        <fullName evidence="1">Uncharacterized protein</fullName>
    </submittedName>
</protein>
<feature type="non-terminal residue" evidence="1">
    <location>
        <position position="110"/>
    </location>
</feature>
<dbReference type="EMBL" id="UINC01128657">
    <property type="protein sequence ID" value="SVD08557.1"/>
    <property type="molecule type" value="Genomic_DNA"/>
</dbReference>